<protein>
    <submittedName>
        <fullName evidence="1">Uncharacterized protein</fullName>
    </submittedName>
</protein>
<evidence type="ECO:0000313" key="1">
    <source>
        <dbReference type="EMBL" id="PNL92328.1"/>
    </source>
</evidence>
<organism evidence="1 2">
    <name type="scientific">Aerococcus viridans</name>
    <dbReference type="NCBI Taxonomy" id="1377"/>
    <lineage>
        <taxon>Bacteria</taxon>
        <taxon>Bacillati</taxon>
        <taxon>Bacillota</taxon>
        <taxon>Bacilli</taxon>
        <taxon>Lactobacillales</taxon>
        <taxon>Aerococcaceae</taxon>
        <taxon>Aerococcus</taxon>
    </lineage>
</organism>
<comment type="caution">
    <text evidence="1">The sequence shown here is derived from an EMBL/GenBank/DDBJ whole genome shotgun (WGS) entry which is preliminary data.</text>
</comment>
<reference evidence="2" key="1">
    <citation type="submission" date="2017-12" db="EMBL/GenBank/DDBJ databases">
        <title>FDA dAtabase for Regulatory Grade micrObial Sequences (FDA-ARGOS): Supporting development and validation of Infectious Disease Dx tests.</title>
        <authorList>
            <person name="Hoffmann M."/>
            <person name="Allard M."/>
            <person name="Evans P."/>
            <person name="Brown E."/>
            <person name="Tallon L."/>
            <person name="Sadzewicz L."/>
            <person name="Sengamalay N."/>
            <person name="Ott S."/>
            <person name="Godinez A."/>
            <person name="Nagaraj S."/>
            <person name="Vavikolanu K."/>
            <person name="Aluvathingal J."/>
            <person name="Nadendla S."/>
            <person name="Sichtig H."/>
        </authorList>
    </citation>
    <scope>NUCLEOTIDE SEQUENCE [LARGE SCALE GENOMIC DNA]</scope>
    <source>
        <strain evidence="2">FDAARGOS_249</strain>
    </source>
</reference>
<dbReference type="EMBL" id="NBTM02000001">
    <property type="protein sequence ID" value="PNL92328.1"/>
    <property type="molecule type" value="Genomic_DNA"/>
</dbReference>
<proteinExistence type="predicted"/>
<accession>A0A2J9PPQ8</accession>
<name>A0A2J9PPQ8_9LACT</name>
<dbReference type="Proteomes" id="UP000192813">
    <property type="component" value="Unassembled WGS sequence"/>
</dbReference>
<evidence type="ECO:0000313" key="2">
    <source>
        <dbReference type="Proteomes" id="UP000192813"/>
    </source>
</evidence>
<sequence>MRNQDNDFERSFKLDIEEAIQRIKAGEMSESLKLLLIARKKRKSVVDFRNYIIGVLYEEELENDLVDIFSLLIEFYGEGVMANPDLIDVEAEIDWKSFYQFVQKAIQGQVKLNLPQHGQMTPIMQIIIVPEMMEKLAQFEATSDDDASNVEVLQGLQKLFDQLVARDKPLTILEKAQVNHLLELSDKVSIDKLLSLLNRDRDFVFQSDILLYIFHHPHENQEITLTNIYDEATTILLSDLFEIETNSHFLDLVSYVEEVYIHEPYRVAYLMENIYDIYTVMYPFVDDLNQIDQEDMVEAIGQLMESGDPLAIDNQVVQDIYQYWFYEYMQNFASFE</sequence>
<dbReference type="RefSeq" id="WP_083070087.1">
    <property type="nucleotide sequence ID" value="NZ_NBTM02000001.1"/>
</dbReference>
<dbReference type="AlphaFoldDB" id="A0A2J9PPQ8"/>
<gene>
    <name evidence="1" type="ORF">A6J77_008825</name>
</gene>